<reference evidence="10 11" key="1">
    <citation type="submission" date="2019-12" db="EMBL/GenBank/DDBJ databases">
        <authorList>
            <person name="Wolfe R."/>
            <person name="Danczak R."/>
            <person name="Wilkins M."/>
        </authorList>
    </citation>
    <scope>NUCLEOTIDE SEQUENCE [LARGE SCALE GENOMIC DNA]</scope>
    <source>
        <strain evidence="10">X2_MaxBin.013</strain>
    </source>
</reference>
<evidence type="ECO:0000256" key="5">
    <source>
        <dbReference type="ARBA" id="ARBA00022741"/>
    </source>
</evidence>
<keyword evidence="8" id="KW-0902">Two-component regulatory system</keyword>
<feature type="non-terminal residue" evidence="10">
    <location>
        <position position="1"/>
    </location>
</feature>
<keyword evidence="5" id="KW-0547">Nucleotide-binding</keyword>
<proteinExistence type="predicted"/>
<dbReference type="InterPro" id="IPR004358">
    <property type="entry name" value="Sig_transdc_His_kin-like_C"/>
</dbReference>
<evidence type="ECO:0000256" key="6">
    <source>
        <dbReference type="ARBA" id="ARBA00022777"/>
    </source>
</evidence>
<dbReference type="PROSITE" id="PS50109">
    <property type="entry name" value="HIS_KIN"/>
    <property type="match status" value="1"/>
</dbReference>
<dbReference type="InterPro" id="IPR036890">
    <property type="entry name" value="HATPase_C_sf"/>
</dbReference>
<dbReference type="PANTHER" id="PTHR43065:SF10">
    <property type="entry name" value="PEROXIDE STRESS-ACTIVATED HISTIDINE KINASE MAK3"/>
    <property type="match status" value="1"/>
</dbReference>
<dbReference type="SMART" id="SM00387">
    <property type="entry name" value="HATPase_c"/>
    <property type="match status" value="1"/>
</dbReference>
<evidence type="ECO:0000259" key="9">
    <source>
        <dbReference type="PROSITE" id="PS50109"/>
    </source>
</evidence>
<protein>
    <recommendedName>
        <fullName evidence="2">histidine kinase</fullName>
        <ecNumber evidence="2">2.7.13.3</ecNumber>
    </recommendedName>
</protein>
<evidence type="ECO:0000256" key="4">
    <source>
        <dbReference type="ARBA" id="ARBA00022679"/>
    </source>
</evidence>
<keyword evidence="6" id="KW-0418">Kinase</keyword>
<keyword evidence="7" id="KW-0067">ATP-binding</keyword>
<dbReference type="Gene3D" id="3.30.565.10">
    <property type="entry name" value="Histidine kinase-like ATPase, C-terminal domain"/>
    <property type="match status" value="1"/>
</dbReference>
<dbReference type="Proteomes" id="UP000488506">
    <property type="component" value="Unassembled WGS sequence"/>
</dbReference>
<dbReference type="InterPro" id="IPR003661">
    <property type="entry name" value="HisK_dim/P_dom"/>
</dbReference>
<evidence type="ECO:0000313" key="10">
    <source>
        <dbReference type="EMBL" id="KAF0133871.1"/>
    </source>
</evidence>
<dbReference type="PANTHER" id="PTHR43065">
    <property type="entry name" value="SENSOR HISTIDINE KINASE"/>
    <property type="match status" value="1"/>
</dbReference>
<keyword evidence="4" id="KW-0808">Transferase</keyword>
<dbReference type="CDD" id="cd00082">
    <property type="entry name" value="HisKA"/>
    <property type="match status" value="1"/>
</dbReference>
<keyword evidence="3" id="KW-0597">Phosphoprotein</keyword>
<dbReference type="GO" id="GO:0000155">
    <property type="term" value="F:phosphorelay sensor kinase activity"/>
    <property type="evidence" value="ECO:0007669"/>
    <property type="project" value="InterPro"/>
</dbReference>
<evidence type="ECO:0000256" key="2">
    <source>
        <dbReference type="ARBA" id="ARBA00012438"/>
    </source>
</evidence>
<dbReference type="InterPro" id="IPR003594">
    <property type="entry name" value="HATPase_dom"/>
</dbReference>
<name>A0A833L0N6_UNCSA</name>
<evidence type="ECO:0000256" key="8">
    <source>
        <dbReference type="ARBA" id="ARBA00023012"/>
    </source>
</evidence>
<dbReference type="SMART" id="SM00388">
    <property type="entry name" value="HisKA"/>
    <property type="match status" value="1"/>
</dbReference>
<comment type="catalytic activity">
    <reaction evidence="1">
        <text>ATP + protein L-histidine = ADP + protein N-phospho-L-histidine.</text>
        <dbReference type="EC" id="2.7.13.3"/>
    </reaction>
</comment>
<evidence type="ECO:0000256" key="7">
    <source>
        <dbReference type="ARBA" id="ARBA00022840"/>
    </source>
</evidence>
<dbReference type="SUPFAM" id="SSF55874">
    <property type="entry name" value="ATPase domain of HSP90 chaperone/DNA topoisomerase II/histidine kinase"/>
    <property type="match status" value="1"/>
</dbReference>
<dbReference type="AlphaFoldDB" id="A0A833L0N6"/>
<feature type="domain" description="Histidine kinase" evidence="9">
    <location>
        <begin position="95"/>
        <end position="301"/>
    </location>
</feature>
<dbReference type="PRINTS" id="PR00344">
    <property type="entry name" value="BCTRLSENSOR"/>
</dbReference>
<evidence type="ECO:0000256" key="3">
    <source>
        <dbReference type="ARBA" id="ARBA00022553"/>
    </source>
</evidence>
<dbReference type="InterPro" id="IPR036097">
    <property type="entry name" value="HisK_dim/P_sf"/>
</dbReference>
<dbReference type="GO" id="GO:0005524">
    <property type="term" value="F:ATP binding"/>
    <property type="evidence" value="ECO:0007669"/>
    <property type="project" value="UniProtKB-KW"/>
</dbReference>
<dbReference type="Gene3D" id="1.10.287.130">
    <property type="match status" value="1"/>
</dbReference>
<organism evidence="10 11">
    <name type="scientific">Candidatus Saganbacteria bacterium</name>
    <dbReference type="NCBI Taxonomy" id="2575572"/>
    <lineage>
        <taxon>Bacteria</taxon>
        <taxon>Bacillati</taxon>
        <taxon>Saganbacteria</taxon>
    </lineage>
</organism>
<dbReference type="CDD" id="cd00075">
    <property type="entry name" value="HATPase"/>
    <property type="match status" value="1"/>
</dbReference>
<evidence type="ECO:0000256" key="1">
    <source>
        <dbReference type="ARBA" id="ARBA00000085"/>
    </source>
</evidence>
<accession>A0A833L0N6</accession>
<comment type="caution">
    <text evidence="10">The sequence shown here is derived from an EMBL/GenBank/DDBJ whole genome shotgun (WGS) entry which is preliminary data.</text>
</comment>
<dbReference type="SUPFAM" id="SSF47384">
    <property type="entry name" value="Homodimeric domain of signal transducing histidine kinase"/>
    <property type="match status" value="1"/>
</dbReference>
<gene>
    <name evidence="10" type="ORF">FD145_1081</name>
</gene>
<dbReference type="EC" id="2.7.13.3" evidence="2"/>
<sequence>DVTYYKDNLYLPLFSTEALEGIIVLGKKKSEDTYNKKDFTLFRTLMIQALALLDRIHHYESIKRNFEATQKKLYDTERLLARSEKIASMANLIQEYNHQVKTPLAIIQAGLDVLPDDVKELKNMNFKKELMEQIERADYIVENTLRLSRPRERKEIELDLNAVINEALRIFPPSGVHVVLDLQRIPNILGDKEDIETVIINLVKNAVEAMPNGGNLSIRTHSAAEDEGQMAYIEIADAGVGIPKENLDKIFEPFFSTNITKGRGLGLSIVFRIIREHLGSISVDSKVGVGSTFKIRLKGLPS</sequence>
<dbReference type="InterPro" id="IPR005467">
    <property type="entry name" value="His_kinase_dom"/>
</dbReference>
<evidence type="ECO:0000313" key="11">
    <source>
        <dbReference type="Proteomes" id="UP000488506"/>
    </source>
</evidence>
<dbReference type="Pfam" id="PF02518">
    <property type="entry name" value="HATPase_c"/>
    <property type="match status" value="1"/>
</dbReference>
<dbReference type="EMBL" id="WPAF01000017">
    <property type="protein sequence ID" value="KAF0133871.1"/>
    <property type="molecule type" value="Genomic_DNA"/>
</dbReference>